<dbReference type="HOGENOM" id="CLU_1773305_0_0_2"/>
<dbReference type="Pfam" id="PF03050">
    <property type="entry name" value="DDE_Tnp_IS66"/>
    <property type="match status" value="1"/>
</dbReference>
<name>Q97AX5_THEVO</name>
<gene>
    <name evidence="2" type="ORF">TVG0689729</name>
</gene>
<proteinExistence type="predicted"/>
<dbReference type="STRING" id="273116.gene:9381472"/>
<dbReference type="AlphaFoldDB" id="Q97AX5"/>
<protein>
    <submittedName>
        <fullName evidence="2">TVG0689729 protein</fullName>
    </submittedName>
</protein>
<keyword evidence="3" id="KW-1185">Reference proteome</keyword>
<feature type="domain" description="Transposase IS66 central" evidence="1">
    <location>
        <begin position="31"/>
        <end position="88"/>
    </location>
</feature>
<reference evidence="2 3" key="1">
    <citation type="journal article" date="1999" name="Proc. Jpn. Acad.">
        <title>Determination of the complete genomic DNA sequence of Thermoplasma volvanium GSS1.</title>
        <authorList>
            <person name="Kawashima T."/>
            <person name="Yamamoto Y."/>
            <person name="Aramaki H."/>
            <person name="Nunoshiba T."/>
            <person name="Kawamoto T."/>
            <person name="Watanabe K."/>
            <person name="Yamazaki M."/>
            <person name="Kanehori K."/>
            <person name="Amano N."/>
            <person name="Ohya Y."/>
            <person name="Makino K."/>
            <person name="Suzuki M."/>
        </authorList>
    </citation>
    <scope>NUCLEOTIDE SEQUENCE [LARGE SCALE GENOMIC DNA]</scope>
    <source>
        <strain evidence="3">ATCC 51530 / DSM 4299 / JCM 9571 / NBRC 15438 / GSS1</strain>
    </source>
</reference>
<sequence length="146" mass="17312">MRQNRLHGSGTMEDVENLYNKLVFLLDYDYEHTKSRKFVDNLLKRRKEWLFSFVVHKDVEPTNNRAERALKPSVIYTKTNGGTRSETGDRTYEKLTSVSYTSRLWKSNIVKDGQPEIRKWMGKKYMKKIEGRLDKSMKRRGQASED</sequence>
<dbReference type="EMBL" id="BA000011">
    <property type="protein sequence ID" value="BAB59826.1"/>
    <property type="molecule type" value="Genomic_DNA"/>
</dbReference>
<evidence type="ECO:0000313" key="2">
    <source>
        <dbReference type="EMBL" id="BAB59826.1"/>
    </source>
</evidence>
<evidence type="ECO:0000313" key="3">
    <source>
        <dbReference type="Proteomes" id="UP000001017"/>
    </source>
</evidence>
<dbReference type="InterPro" id="IPR004291">
    <property type="entry name" value="Transposase_IS66_central"/>
</dbReference>
<dbReference type="KEGG" id="tvo:TVG0689729"/>
<organism evidence="2 3">
    <name type="scientific">Thermoplasma volcanium (strain ATCC 51530 / DSM 4299 / JCM 9571 / NBRC 15438 / GSS1)</name>
    <dbReference type="NCBI Taxonomy" id="273116"/>
    <lineage>
        <taxon>Archaea</taxon>
        <taxon>Methanobacteriati</taxon>
        <taxon>Thermoplasmatota</taxon>
        <taxon>Thermoplasmata</taxon>
        <taxon>Thermoplasmatales</taxon>
        <taxon>Thermoplasmataceae</taxon>
        <taxon>Thermoplasma</taxon>
    </lineage>
</organism>
<accession>Q97AX5</accession>
<evidence type="ECO:0000259" key="1">
    <source>
        <dbReference type="Pfam" id="PF03050"/>
    </source>
</evidence>
<dbReference type="PaxDb" id="273116-14324900"/>
<dbReference type="eggNOG" id="arCOG04792">
    <property type="taxonomic scope" value="Archaea"/>
</dbReference>
<dbReference type="Proteomes" id="UP000001017">
    <property type="component" value="Chromosome"/>
</dbReference>
<reference evidence="2 3" key="2">
    <citation type="journal article" date="2000" name="Proc. Natl. Acad. Sci. U.S.A.">
        <title>Archaeal adaptation to higher temperatures revealed by genomic sequence of Thermoplasma volcanium.</title>
        <authorList>
            <person name="Kawashima T."/>
            <person name="Amano N."/>
            <person name="Koike H."/>
            <person name="Makino S."/>
            <person name="Higuchi S."/>
            <person name="Kawashima-Ohya Y."/>
            <person name="Watanabe K."/>
            <person name="Yamazaki M."/>
            <person name="Kanehori K."/>
            <person name="Kawamoto T."/>
            <person name="Nunoshiba T."/>
            <person name="Yamamoto Y."/>
            <person name="Aramaki H."/>
            <person name="Makino K."/>
            <person name="Suzuki M."/>
        </authorList>
    </citation>
    <scope>NUCLEOTIDE SEQUENCE [LARGE SCALE GENOMIC DNA]</scope>
    <source>
        <strain evidence="3">ATCC 51530 / DSM 4299 / JCM 9571 / NBRC 15438 / GSS1</strain>
    </source>
</reference>